<dbReference type="PANTHER" id="PTHR36057:SF1">
    <property type="entry name" value="LIPOPROTEIN LIPID ATTACHMENT SITE-LIKE PROTEIN, PUTATIVE (DUF1223)-RELATED"/>
    <property type="match status" value="1"/>
</dbReference>
<reference evidence="1 2" key="1">
    <citation type="submission" date="2014-11" db="EMBL/GenBank/DDBJ databases">
        <title>Genome sequence of Flavihumibacter solisilvae 3-3.</title>
        <authorList>
            <person name="Zhou G."/>
            <person name="Li M."/>
            <person name="Wang G."/>
        </authorList>
    </citation>
    <scope>NUCLEOTIDE SEQUENCE [LARGE SCALE GENOMIC DNA]</scope>
    <source>
        <strain evidence="1 2">3-3</strain>
    </source>
</reference>
<dbReference type="Pfam" id="PF06764">
    <property type="entry name" value="DUF1223"/>
    <property type="match status" value="1"/>
</dbReference>
<dbReference type="InterPro" id="IPR036249">
    <property type="entry name" value="Thioredoxin-like_sf"/>
</dbReference>
<accession>A0A0C1L322</accession>
<evidence type="ECO:0000313" key="2">
    <source>
        <dbReference type="Proteomes" id="UP000031408"/>
    </source>
</evidence>
<dbReference type="STRING" id="1349421.OI18_13190"/>
<dbReference type="EMBL" id="JSVC01000015">
    <property type="protein sequence ID" value="KIC93986.1"/>
    <property type="molecule type" value="Genomic_DNA"/>
</dbReference>
<proteinExistence type="predicted"/>
<dbReference type="InterPro" id="IPR010634">
    <property type="entry name" value="DUF1223"/>
</dbReference>
<dbReference type="RefSeq" id="WP_039140477.1">
    <property type="nucleotide sequence ID" value="NZ_JSVC01000015.1"/>
</dbReference>
<evidence type="ECO:0008006" key="3">
    <source>
        <dbReference type="Google" id="ProtNLM"/>
    </source>
</evidence>
<keyword evidence="2" id="KW-1185">Reference proteome</keyword>
<dbReference type="SUPFAM" id="SSF52833">
    <property type="entry name" value="Thioredoxin-like"/>
    <property type="match status" value="1"/>
</dbReference>
<dbReference type="PANTHER" id="PTHR36057">
    <property type="match status" value="1"/>
</dbReference>
<dbReference type="Proteomes" id="UP000031408">
    <property type="component" value="Unassembled WGS sequence"/>
</dbReference>
<sequence length="247" mass="27213">MNAVGTVLLFGSLWGAFYLSGAKAREAEKNEGFAVVELFTSEGCSSCPPADRLIEKLSASNQDKPVYIMAYHVDYWDHQGWKDRFSSGDYSRRQNQYADWLRVQSLYTPQIVVNGSEEYVGSDEQSVTNAISRSLGNKSTDELVLNSRIEGKDINVSYEAKSKGQDVNLVFALVQKKAQSDVRAGENTGRKLSHVQIVRKLDQVKISDKGKATIPLPADIKGNDWELIGFVQNTANGQITAAAKSAL</sequence>
<name>A0A0C1L322_9BACT</name>
<protein>
    <recommendedName>
        <fullName evidence="3">DUF1223 domain-containing protein</fullName>
    </recommendedName>
</protein>
<dbReference type="OrthoDB" id="9808254at2"/>
<dbReference type="Gene3D" id="3.40.30.10">
    <property type="entry name" value="Glutaredoxin"/>
    <property type="match status" value="1"/>
</dbReference>
<gene>
    <name evidence="1" type="ORF">OI18_13190</name>
</gene>
<organism evidence="1 2">
    <name type="scientific">Flavihumibacter solisilvae</name>
    <dbReference type="NCBI Taxonomy" id="1349421"/>
    <lineage>
        <taxon>Bacteria</taxon>
        <taxon>Pseudomonadati</taxon>
        <taxon>Bacteroidota</taxon>
        <taxon>Chitinophagia</taxon>
        <taxon>Chitinophagales</taxon>
        <taxon>Chitinophagaceae</taxon>
        <taxon>Flavihumibacter</taxon>
    </lineage>
</organism>
<comment type="caution">
    <text evidence="1">The sequence shown here is derived from an EMBL/GenBank/DDBJ whole genome shotgun (WGS) entry which is preliminary data.</text>
</comment>
<evidence type="ECO:0000313" key="1">
    <source>
        <dbReference type="EMBL" id="KIC93986.1"/>
    </source>
</evidence>
<dbReference type="AlphaFoldDB" id="A0A0C1L322"/>